<keyword evidence="2" id="KW-0808">Transferase</keyword>
<dbReference type="PANTHER" id="PTHR34203:SF15">
    <property type="entry name" value="SLL1173 PROTEIN"/>
    <property type="match status" value="1"/>
</dbReference>
<dbReference type="Gene3D" id="3.40.50.150">
    <property type="entry name" value="Vaccinia Virus protein VP39"/>
    <property type="match status" value="1"/>
</dbReference>
<organism evidence="2">
    <name type="scientific">Clostridium botulinum (strain Eklund 17B / Type B)</name>
    <dbReference type="NCBI Taxonomy" id="935198"/>
    <lineage>
        <taxon>Bacteria</taxon>
        <taxon>Bacillati</taxon>
        <taxon>Bacillota</taxon>
        <taxon>Clostridia</taxon>
        <taxon>Eubacteriales</taxon>
        <taxon>Clostridiaceae</taxon>
        <taxon>Clostridium</taxon>
    </lineage>
</organism>
<dbReference type="SUPFAM" id="SSF53335">
    <property type="entry name" value="S-adenosyl-L-methionine-dependent methyltransferases"/>
    <property type="match status" value="1"/>
</dbReference>
<feature type="domain" description="Methyltransferase FkbM" evidence="1">
    <location>
        <begin position="202"/>
        <end position="356"/>
    </location>
</feature>
<dbReference type="KEGG" id="cbk:CLL_A2332"/>
<dbReference type="AlphaFoldDB" id="B2TRU7"/>
<reference evidence="2" key="2">
    <citation type="submission" date="2009-08" db="EMBL/GenBank/DDBJ databases">
        <authorList>
            <person name="Shrivastava S."/>
            <person name="Brinkac L.M."/>
            <person name="Dodson R.J."/>
            <person name="Harkins D.M."/>
            <person name="Durkin A.S."/>
            <person name="Sutton G."/>
        </authorList>
    </citation>
    <scope>NUCLEOTIDE SEQUENCE</scope>
    <source>
        <strain evidence="2">Eklund 17B</strain>
    </source>
</reference>
<accession>B2TRU7</accession>
<gene>
    <name evidence="2" type="ordered locus">CLL_A2332</name>
</gene>
<dbReference type="HOGENOM" id="CLU_048284_0_0_9"/>
<evidence type="ECO:0000259" key="1">
    <source>
        <dbReference type="Pfam" id="PF05050"/>
    </source>
</evidence>
<dbReference type="PANTHER" id="PTHR34203">
    <property type="entry name" value="METHYLTRANSFERASE, FKBM FAMILY PROTEIN"/>
    <property type="match status" value="1"/>
</dbReference>
<dbReference type="GO" id="GO:0008168">
    <property type="term" value="F:methyltransferase activity"/>
    <property type="evidence" value="ECO:0007669"/>
    <property type="project" value="UniProtKB-KW"/>
</dbReference>
<dbReference type="PATRIC" id="fig|935198.13.peg.2289"/>
<protein>
    <submittedName>
        <fullName evidence="2">Methyltransferase FkbM family</fullName>
    </submittedName>
</protein>
<proteinExistence type="predicted"/>
<keyword evidence="2" id="KW-0489">Methyltransferase</keyword>
<dbReference type="GO" id="GO:0032259">
    <property type="term" value="P:methylation"/>
    <property type="evidence" value="ECO:0007669"/>
    <property type="project" value="UniProtKB-KW"/>
</dbReference>
<dbReference type="InterPro" id="IPR006342">
    <property type="entry name" value="FkbM_mtfrase"/>
</dbReference>
<sequence>MNNIDIINIFKNYDEIKKIKKDVVIYGTGTLARDVYKFMINKGYDIKFFLNKSFNYINVVSDLGEIKKIDDNSITSYNKKNITVCIAAFTAYADIGRIIRDLLDFGYENIITYAELIDLFDGEIKGKFYLNSRKEFLKYEEYIIKVYDLFKDKKSQELYKSIVKFRLSKNYNTLIQKDLLEEQYFAKDIENLYGLKEIRFIDCGAFDGDTIEQVYNNFDEVEAYVAFEPNLKNYKRLLRRIEKIQLNEVIKNFLAIPCAVYSSATQLRFNVDSDAGSTISNDGTEYVQCISIDEGIRNFNPTFIKMDIEGAEYEALLGTKSMIEKWKPNLAISLYHTPEDIYRIPLLLESWNLNYKYYLRMYGYSGYDLVLYAVR</sequence>
<dbReference type="NCBIfam" id="TIGR01444">
    <property type="entry name" value="fkbM_fam"/>
    <property type="match status" value="1"/>
</dbReference>
<dbReference type="EMBL" id="CP001056">
    <property type="protein sequence ID" value="ACD22283.1"/>
    <property type="molecule type" value="Genomic_DNA"/>
</dbReference>
<dbReference type="InterPro" id="IPR029063">
    <property type="entry name" value="SAM-dependent_MTases_sf"/>
</dbReference>
<reference evidence="2" key="1">
    <citation type="submission" date="2009-06" db="EMBL/GenBank/DDBJ databases">
        <authorList>
            <consortium name="US DOE Joint Genome Institute (JGI-PGF)"/>
            <person name="Lucas S."/>
            <person name="Copeland A."/>
            <person name="Lapidus A."/>
            <person name="Glavina del Rio T."/>
            <person name="Dalin E."/>
            <person name="Tice H."/>
            <person name="Bruce D."/>
            <person name="Goodwin L."/>
            <person name="Pitluck S."/>
            <person name="Kyrpides N."/>
            <person name="Mavromatis K."/>
            <person name="Ivanova N."/>
            <person name="Saunders E."/>
            <person name="Brettin T."/>
            <person name="Detter J.C."/>
            <person name="Han C."/>
            <person name="Larimer F."/>
            <person name="Land M."/>
            <person name="Hauser L."/>
            <person name="Markowitz V."/>
            <person name="Cheng J.-F."/>
            <person name="Hugenholtz P."/>
            <person name="Woyke T."/>
            <person name="Wu D."/>
            <person name="Gronow S."/>
            <person name="Klenk H.-P."/>
            <person name="Eisen J.A."/>
        </authorList>
    </citation>
    <scope>NUCLEOTIDE SEQUENCE</scope>
    <source>
        <strain evidence="2">Eklund 17B</strain>
    </source>
</reference>
<dbReference type="InterPro" id="IPR052514">
    <property type="entry name" value="SAM-dependent_MTase"/>
</dbReference>
<accession>U4PA40</accession>
<evidence type="ECO:0000313" key="2">
    <source>
        <dbReference type="EMBL" id="ACD22283.1"/>
    </source>
</evidence>
<name>B2TRU7_CLOBB</name>
<dbReference type="Pfam" id="PF05050">
    <property type="entry name" value="Methyltransf_21"/>
    <property type="match status" value="1"/>
</dbReference>